<evidence type="ECO:0000313" key="2">
    <source>
        <dbReference type="EMBL" id="KAF9514223.1"/>
    </source>
</evidence>
<feature type="transmembrane region" description="Helical" evidence="1">
    <location>
        <begin position="109"/>
        <end position="131"/>
    </location>
</feature>
<dbReference type="Proteomes" id="UP000886523">
    <property type="component" value="Unassembled WGS sequence"/>
</dbReference>
<sequence>MSAFIGALLLANMINTFLNGMFVVQLATFCGSILLAEPVFIRVIVFGFSIFDVSQTAVMAYVALYASFGSHKSRLFVWLYSTIRLWSVPIYVAAYGFYAFQVQRLTDRWMIPVLVICLLVVQTGGAMLWAIGTIKAGTLVDLARGNAMTMTGTVLCTTGAFICSLCIMVSVIITFRNSPVRVLPARRGVLRHLQIVSMRVHIPLVVMSATDLVAYILFPESHISTVIAIIIGKYANPNRDGGCLLINLRHIVCAFLCIGVVKYLAAWSKFAASPPTCSVDGNHG</sequence>
<dbReference type="AlphaFoldDB" id="A0A9P6DX39"/>
<feature type="transmembrane region" description="Helical" evidence="1">
    <location>
        <begin position="244"/>
        <end position="265"/>
    </location>
</feature>
<proteinExistence type="predicted"/>
<gene>
    <name evidence="2" type="ORF">BS47DRAFT_889979</name>
</gene>
<feature type="transmembrane region" description="Helical" evidence="1">
    <location>
        <begin position="76"/>
        <end position="97"/>
    </location>
</feature>
<accession>A0A9P6DX39</accession>
<protein>
    <submittedName>
        <fullName evidence="2">Uncharacterized protein</fullName>
    </submittedName>
</protein>
<evidence type="ECO:0000313" key="3">
    <source>
        <dbReference type="Proteomes" id="UP000886523"/>
    </source>
</evidence>
<keyword evidence="3" id="KW-1185">Reference proteome</keyword>
<dbReference type="EMBL" id="MU128963">
    <property type="protein sequence ID" value="KAF9514223.1"/>
    <property type="molecule type" value="Genomic_DNA"/>
</dbReference>
<keyword evidence="1" id="KW-0812">Transmembrane</keyword>
<comment type="caution">
    <text evidence="2">The sequence shown here is derived from an EMBL/GenBank/DDBJ whole genome shotgun (WGS) entry which is preliminary data.</text>
</comment>
<feature type="transmembrane region" description="Helical" evidence="1">
    <location>
        <begin position="39"/>
        <end position="64"/>
    </location>
</feature>
<feature type="transmembrane region" description="Helical" evidence="1">
    <location>
        <begin position="212"/>
        <end position="232"/>
    </location>
</feature>
<evidence type="ECO:0000256" key="1">
    <source>
        <dbReference type="SAM" id="Phobius"/>
    </source>
</evidence>
<organism evidence="2 3">
    <name type="scientific">Hydnum rufescens UP504</name>
    <dbReference type="NCBI Taxonomy" id="1448309"/>
    <lineage>
        <taxon>Eukaryota</taxon>
        <taxon>Fungi</taxon>
        <taxon>Dikarya</taxon>
        <taxon>Basidiomycota</taxon>
        <taxon>Agaricomycotina</taxon>
        <taxon>Agaricomycetes</taxon>
        <taxon>Cantharellales</taxon>
        <taxon>Hydnaceae</taxon>
        <taxon>Hydnum</taxon>
    </lineage>
</organism>
<reference evidence="2" key="1">
    <citation type="journal article" date="2020" name="Nat. Commun.">
        <title>Large-scale genome sequencing of mycorrhizal fungi provides insights into the early evolution of symbiotic traits.</title>
        <authorList>
            <person name="Miyauchi S."/>
            <person name="Kiss E."/>
            <person name="Kuo A."/>
            <person name="Drula E."/>
            <person name="Kohler A."/>
            <person name="Sanchez-Garcia M."/>
            <person name="Morin E."/>
            <person name="Andreopoulos B."/>
            <person name="Barry K.W."/>
            <person name="Bonito G."/>
            <person name="Buee M."/>
            <person name="Carver A."/>
            <person name="Chen C."/>
            <person name="Cichocki N."/>
            <person name="Clum A."/>
            <person name="Culley D."/>
            <person name="Crous P.W."/>
            <person name="Fauchery L."/>
            <person name="Girlanda M."/>
            <person name="Hayes R.D."/>
            <person name="Keri Z."/>
            <person name="LaButti K."/>
            <person name="Lipzen A."/>
            <person name="Lombard V."/>
            <person name="Magnuson J."/>
            <person name="Maillard F."/>
            <person name="Murat C."/>
            <person name="Nolan M."/>
            <person name="Ohm R.A."/>
            <person name="Pangilinan J."/>
            <person name="Pereira M.F."/>
            <person name="Perotto S."/>
            <person name="Peter M."/>
            <person name="Pfister S."/>
            <person name="Riley R."/>
            <person name="Sitrit Y."/>
            <person name="Stielow J.B."/>
            <person name="Szollosi G."/>
            <person name="Zifcakova L."/>
            <person name="Stursova M."/>
            <person name="Spatafora J.W."/>
            <person name="Tedersoo L."/>
            <person name="Vaario L.M."/>
            <person name="Yamada A."/>
            <person name="Yan M."/>
            <person name="Wang P."/>
            <person name="Xu J."/>
            <person name="Bruns T."/>
            <person name="Baldrian P."/>
            <person name="Vilgalys R."/>
            <person name="Dunand C."/>
            <person name="Henrissat B."/>
            <person name="Grigoriev I.V."/>
            <person name="Hibbett D."/>
            <person name="Nagy L.G."/>
            <person name="Martin F.M."/>
        </authorList>
    </citation>
    <scope>NUCLEOTIDE SEQUENCE</scope>
    <source>
        <strain evidence="2">UP504</strain>
    </source>
</reference>
<keyword evidence="1" id="KW-1133">Transmembrane helix</keyword>
<feature type="transmembrane region" description="Helical" evidence="1">
    <location>
        <begin position="152"/>
        <end position="175"/>
    </location>
</feature>
<name>A0A9P6DX39_9AGAM</name>
<keyword evidence="1" id="KW-0472">Membrane</keyword>